<dbReference type="EMBL" id="LT629776">
    <property type="protein sequence ID" value="SDR78835.1"/>
    <property type="molecule type" value="Genomic_DNA"/>
</dbReference>
<name>A0A1H1LXQ2_9CELL</name>
<proteinExistence type="predicted"/>
<reference evidence="2 3" key="1">
    <citation type="submission" date="2016-10" db="EMBL/GenBank/DDBJ databases">
        <authorList>
            <person name="de Groot N.N."/>
        </authorList>
    </citation>
    <scope>NUCLEOTIDE SEQUENCE [LARGE SCALE GENOMIC DNA]</scope>
    <source>
        <strain evidence="2 3">DSM 22126</strain>
    </source>
</reference>
<accession>A0A1H1LXQ2</accession>
<keyword evidence="3" id="KW-1185">Reference proteome</keyword>
<evidence type="ECO:0000313" key="2">
    <source>
        <dbReference type="EMBL" id="SDR78835.1"/>
    </source>
</evidence>
<sequence length="356" mass="38339">MSSLVNTYPALPRTAIARHQARHVLALPDDVLVDEVETLAVSRFAGARWDVAPRGAEPLTPAPRTAGAGEPGVLRTSRHTTLTGPYAPGPGLPPGTTQVFEVVCPRERGEPPFPGGADRDGLGRAFPQGLPEKEEGRATRWLVDAARRLGGSVVMDADETGRAAVVLTPDQSVTVDMTLYTDVWLEPDAALSVLQRVDRRVRLAMDADPWPGPPDGIADKPLYPGEKMDPEFRRRLHAEAEKRDIESLENPPPLDGYGLMLDLGVDGIVAVEIGGEDAIPLLLRGLPWTVDGAVAYRIRWEPVDLIAAQDEVPTIDYRVARKRAGELVADLARTLHGVVGGEIADEAGFLVEPADL</sequence>
<protein>
    <submittedName>
        <fullName evidence="2">Uncharacterized protein</fullName>
    </submittedName>
</protein>
<dbReference type="RefSeq" id="WP_083371130.1">
    <property type="nucleotide sequence ID" value="NZ_LT629776.1"/>
</dbReference>
<dbReference type="AlphaFoldDB" id="A0A1H1LXQ2"/>
<dbReference type="Proteomes" id="UP000185663">
    <property type="component" value="Chromosome I"/>
</dbReference>
<dbReference type="STRING" id="545619.SAMN04489860_0053"/>
<organism evidence="2 3">
    <name type="scientific">Paraoerskovia marina</name>
    <dbReference type="NCBI Taxonomy" id="545619"/>
    <lineage>
        <taxon>Bacteria</taxon>
        <taxon>Bacillati</taxon>
        <taxon>Actinomycetota</taxon>
        <taxon>Actinomycetes</taxon>
        <taxon>Micrococcales</taxon>
        <taxon>Cellulomonadaceae</taxon>
        <taxon>Paraoerskovia</taxon>
    </lineage>
</organism>
<dbReference type="eggNOG" id="ENOG5032S1S">
    <property type="taxonomic scope" value="Bacteria"/>
</dbReference>
<feature type="region of interest" description="Disordered" evidence="1">
    <location>
        <begin position="53"/>
        <end position="98"/>
    </location>
</feature>
<dbReference type="OrthoDB" id="3268465at2"/>
<gene>
    <name evidence="2" type="ORF">SAMN04489860_0053</name>
</gene>
<evidence type="ECO:0000313" key="3">
    <source>
        <dbReference type="Proteomes" id="UP000185663"/>
    </source>
</evidence>
<evidence type="ECO:0000256" key="1">
    <source>
        <dbReference type="SAM" id="MobiDB-lite"/>
    </source>
</evidence>